<feature type="compositionally biased region" description="Basic residues" evidence="12">
    <location>
        <begin position="558"/>
        <end position="572"/>
    </location>
</feature>
<evidence type="ECO:0000256" key="7">
    <source>
        <dbReference type="ARBA" id="ARBA00023136"/>
    </source>
</evidence>
<dbReference type="PROSITE" id="PS50068">
    <property type="entry name" value="LDLRA_2"/>
    <property type="match status" value="2"/>
</dbReference>
<evidence type="ECO:0000256" key="11">
    <source>
        <dbReference type="PROSITE-ProRule" id="PRU00124"/>
    </source>
</evidence>
<evidence type="ECO:0000256" key="5">
    <source>
        <dbReference type="ARBA" id="ARBA00022737"/>
    </source>
</evidence>
<keyword evidence="5" id="KW-0677">Repeat</keyword>
<dbReference type="Proteomes" id="UP001642483">
    <property type="component" value="Unassembled WGS sequence"/>
</dbReference>
<keyword evidence="9" id="KW-0168">Coated pit</keyword>
<dbReference type="CDD" id="cd00041">
    <property type="entry name" value="CUB"/>
    <property type="match status" value="1"/>
</dbReference>
<comment type="subcellular location">
    <subcellularLocation>
        <location evidence="10">Membrane</location>
        <location evidence="10">Coated pit</location>
    </subcellularLocation>
    <subcellularLocation>
        <location evidence="1">Membrane</location>
        <topology evidence="1">Single-pass membrane protein</topology>
    </subcellularLocation>
</comment>
<evidence type="ECO:0000256" key="13">
    <source>
        <dbReference type="SAM" id="Phobius"/>
    </source>
</evidence>
<evidence type="ECO:0000256" key="1">
    <source>
        <dbReference type="ARBA" id="ARBA00004167"/>
    </source>
</evidence>
<dbReference type="InterPro" id="IPR023415">
    <property type="entry name" value="LDLR_class-A_CS"/>
</dbReference>
<dbReference type="SUPFAM" id="SSF57424">
    <property type="entry name" value="LDL receptor-like module"/>
    <property type="match status" value="2"/>
</dbReference>
<feature type="compositionally biased region" description="Polar residues" evidence="12">
    <location>
        <begin position="612"/>
        <end position="633"/>
    </location>
</feature>
<organism evidence="15 16">
    <name type="scientific">Clavelina lepadiformis</name>
    <name type="common">Light-bulb sea squirt</name>
    <name type="synonym">Ascidia lepadiformis</name>
    <dbReference type="NCBI Taxonomy" id="159417"/>
    <lineage>
        <taxon>Eukaryota</taxon>
        <taxon>Metazoa</taxon>
        <taxon>Chordata</taxon>
        <taxon>Tunicata</taxon>
        <taxon>Ascidiacea</taxon>
        <taxon>Aplousobranchia</taxon>
        <taxon>Clavelinidae</taxon>
        <taxon>Clavelina</taxon>
    </lineage>
</organism>
<feature type="compositionally biased region" description="Polar residues" evidence="12">
    <location>
        <begin position="587"/>
        <end position="599"/>
    </location>
</feature>
<feature type="disulfide bond" evidence="11">
    <location>
        <begin position="363"/>
        <end position="378"/>
    </location>
</feature>
<dbReference type="PANTHER" id="PTHR24270:SF50">
    <property type="entry name" value="LOW-DENSITY LIPOPROTEIN RECEPTOR-RELATED PROTEIN 3-LIKE"/>
    <property type="match status" value="1"/>
</dbReference>
<dbReference type="InterPro" id="IPR050685">
    <property type="entry name" value="LDLR"/>
</dbReference>
<accession>A0ABP0FYL9</accession>
<evidence type="ECO:0000259" key="14">
    <source>
        <dbReference type="SMART" id="SM00042"/>
    </source>
</evidence>
<gene>
    <name evidence="15" type="ORF">CVLEPA_LOCUS15826</name>
</gene>
<comment type="caution">
    <text evidence="15">The sequence shown here is derived from an EMBL/GenBank/DDBJ whole genome shotgun (WGS) entry which is preliminary data.</text>
</comment>
<evidence type="ECO:0000256" key="4">
    <source>
        <dbReference type="ARBA" id="ARBA00022692"/>
    </source>
</evidence>
<evidence type="ECO:0000256" key="6">
    <source>
        <dbReference type="ARBA" id="ARBA00022989"/>
    </source>
</evidence>
<dbReference type="PRINTS" id="PR00261">
    <property type="entry name" value="LDLRECEPTOR"/>
</dbReference>
<protein>
    <recommendedName>
        <fullName evidence="14">CUB domain-containing protein</fullName>
    </recommendedName>
</protein>
<proteinExistence type="inferred from homology"/>
<dbReference type="SMART" id="SM00192">
    <property type="entry name" value="LDLa"/>
    <property type="match status" value="2"/>
</dbReference>
<evidence type="ECO:0000256" key="9">
    <source>
        <dbReference type="ARBA" id="ARBA00023176"/>
    </source>
</evidence>
<dbReference type="InterPro" id="IPR035914">
    <property type="entry name" value="Sperma_CUB_dom_sf"/>
</dbReference>
<dbReference type="PANTHER" id="PTHR24270">
    <property type="entry name" value="LOW-DENSITY LIPOPROTEIN RECEPTOR-RELATED"/>
    <property type="match status" value="1"/>
</dbReference>
<feature type="region of interest" description="Disordered" evidence="12">
    <location>
        <begin position="662"/>
        <end position="698"/>
    </location>
</feature>
<dbReference type="Gene3D" id="2.60.120.290">
    <property type="entry name" value="Spermadhesin, CUB domain"/>
    <property type="match status" value="1"/>
</dbReference>
<dbReference type="SMART" id="SM00042">
    <property type="entry name" value="CUB"/>
    <property type="match status" value="1"/>
</dbReference>
<keyword evidence="8 11" id="KW-1015">Disulfide bond</keyword>
<feature type="compositionally biased region" description="Polar residues" evidence="12">
    <location>
        <begin position="662"/>
        <end position="683"/>
    </location>
</feature>
<dbReference type="PROSITE" id="PS01209">
    <property type="entry name" value="LDLRA_1"/>
    <property type="match status" value="1"/>
</dbReference>
<feature type="domain" description="CUB" evidence="14">
    <location>
        <begin position="221"/>
        <end position="339"/>
    </location>
</feature>
<evidence type="ECO:0000256" key="10">
    <source>
        <dbReference type="ARBA" id="ARBA00037878"/>
    </source>
</evidence>
<comment type="similarity">
    <text evidence="2">Belongs to the LDLR family.</text>
</comment>
<dbReference type="Pfam" id="PF00057">
    <property type="entry name" value="Ldl_recept_a"/>
    <property type="match status" value="1"/>
</dbReference>
<evidence type="ECO:0000256" key="2">
    <source>
        <dbReference type="ARBA" id="ARBA00009939"/>
    </source>
</evidence>
<keyword evidence="16" id="KW-1185">Reference proteome</keyword>
<evidence type="ECO:0000313" key="15">
    <source>
        <dbReference type="EMBL" id="CAK8684701.1"/>
    </source>
</evidence>
<dbReference type="InterPro" id="IPR000859">
    <property type="entry name" value="CUB_dom"/>
</dbReference>
<evidence type="ECO:0000256" key="12">
    <source>
        <dbReference type="SAM" id="MobiDB-lite"/>
    </source>
</evidence>
<evidence type="ECO:0000256" key="8">
    <source>
        <dbReference type="ARBA" id="ARBA00023157"/>
    </source>
</evidence>
<name>A0ABP0FYL9_CLALP</name>
<dbReference type="CDD" id="cd00112">
    <property type="entry name" value="LDLa"/>
    <property type="match status" value="2"/>
</dbReference>
<feature type="disulfide bond" evidence="11">
    <location>
        <begin position="451"/>
        <end position="466"/>
    </location>
</feature>
<feature type="region of interest" description="Disordered" evidence="12">
    <location>
        <begin position="534"/>
        <end position="637"/>
    </location>
</feature>
<reference evidence="15 16" key="1">
    <citation type="submission" date="2024-02" db="EMBL/GenBank/DDBJ databases">
        <authorList>
            <person name="Daric V."/>
            <person name="Darras S."/>
        </authorList>
    </citation>
    <scope>NUCLEOTIDE SEQUENCE [LARGE SCALE GENOMIC DNA]</scope>
</reference>
<dbReference type="InterPro" id="IPR036055">
    <property type="entry name" value="LDL_receptor-like_sf"/>
</dbReference>
<keyword evidence="3" id="KW-0254">Endocytosis</keyword>
<dbReference type="Gene3D" id="4.10.400.10">
    <property type="entry name" value="Low-density Lipoprotein Receptor"/>
    <property type="match status" value="1"/>
</dbReference>
<evidence type="ECO:0000256" key="3">
    <source>
        <dbReference type="ARBA" id="ARBA00022583"/>
    </source>
</evidence>
<evidence type="ECO:0000313" key="16">
    <source>
        <dbReference type="Proteomes" id="UP001642483"/>
    </source>
</evidence>
<keyword evidence="7 13" id="KW-0472">Membrane</keyword>
<sequence>MPKPTQERRQFVKTDGINKQSLNLPNSTTHHLVGIIYTIRTYHKYIYWKTRREQQMMRIFILFVCLHATSLSGVFSQTYNKYNSGCKEIIASVGKRGSIQYQAPSEIFPTLHESCWIISTDPAELIQITLMDLNLQRSKSVCEKYLRISPRSTENLYQDNSYATDLSGREYIGCTKSKEMPKIFYYNTSRLMVQLQYYSFDVSDHQNSTILDLSYKIVEGCHTDMLVDSYNFITSPEFPNFSLVNSMTCTWNVTLQHPHLLLQFLIDKSDWRKTNFCTFYVYDGPSKSHRLIKKWSCDSDVGLDVSGSGPHLFIEFVAGPPRYSDELLTILFNATVKAKGYCLPGTHYCGDDQLSCYSKDQKCNGVRDCLSGRDELGCDGCDSDMYSCGKSSYPPECYSELERCNGKQDCQGRNFATQRSVDEDGCEICAEGTFRCNSSSGYHCIYERWRCDGESDCADGSDEESCPVFPTSRRVITAAIIGSLICGLLLAVALGCSCKLYTLRSAAHARRRNRLVAPTPLGRVARELLEREAPPSYNMAVDTAEANEEGSSRNRSSSSRRRRRERRRRRRNRDPQIRRAQPAPRPMSSTPSEVSNRNDIITPDPSSDAARNASTSITSVPSVQSNADSSRPSTPAVPDELAYALAEMGLTDYPTELTELLNEQQQHPSEGPPTASNDTPGTSRQEDGEEQAQALPKKKRIRPVMVEAPCNDDLVDDIPACVYPNPPSYFDAVVTGGSDVDAAPITQNEEQASPIKTKSGPKDVINRFLSKHSPKKSRGVWKLPLSLQHFFSPGTSSPPFQELIETSDATFEENDVSNDAGIHDEENQLCRVEEFGRHRQETSAVIETDEGVAPSDDNKRVFSDDDELISITSDAQVERIDCCPHQGDNAIRLVSLSEHNPSSSSAEILESVHVTIPPIRVETPDKILTLNISGSISERT</sequence>
<dbReference type="EMBL" id="CAWYQH010000098">
    <property type="protein sequence ID" value="CAK8684701.1"/>
    <property type="molecule type" value="Genomic_DNA"/>
</dbReference>
<dbReference type="InterPro" id="IPR002172">
    <property type="entry name" value="LDrepeatLR_classA_rpt"/>
</dbReference>
<dbReference type="SUPFAM" id="SSF49854">
    <property type="entry name" value="Spermadhesin, CUB domain"/>
    <property type="match status" value="1"/>
</dbReference>
<comment type="caution">
    <text evidence="11">Lacks conserved residue(s) required for the propagation of feature annotation.</text>
</comment>
<keyword evidence="6 13" id="KW-1133">Transmembrane helix</keyword>
<feature type="transmembrane region" description="Helical" evidence="13">
    <location>
        <begin position="59"/>
        <end position="79"/>
    </location>
</feature>
<keyword evidence="4 13" id="KW-0812">Transmembrane</keyword>